<dbReference type="GO" id="GO:0016020">
    <property type="term" value="C:membrane"/>
    <property type="evidence" value="ECO:0007669"/>
    <property type="project" value="InterPro"/>
</dbReference>
<dbReference type="EMBL" id="QICS01000007">
    <property type="protein sequence ID" value="PXV89126.1"/>
    <property type="molecule type" value="Genomic_DNA"/>
</dbReference>
<dbReference type="GO" id="GO:0007165">
    <property type="term" value="P:signal transduction"/>
    <property type="evidence" value="ECO:0007669"/>
    <property type="project" value="UniProtKB-KW"/>
</dbReference>
<dbReference type="SMART" id="SM00283">
    <property type="entry name" value="MA"/>
    <property type="match status" value="1"/>
</dbReference>
<accession>A0A318EKR1</accession>
<name>A0A318EKR1_9FIRM</name>
<dbReference type="RefSeq" id="WP_110291286.1">
    <property type="nucleotide sequence ID" value="NZ_QICS01000007.1"/>
</dbReference>
<gene>
    <name evidence="4" type="ORF">C8E03_107103</name>
</gene>
<protein>
    <submittedName>
        <fullName evidence="4">Ligand-binding sensor protein</fullName>
    </submittedName>
</protein>
<dbReference type="PANTHER" id="PTHR32089">
    <property type="entry name" value="METHYL-ACCEPTING CHEMOTAXIS PROTEIN MCPB"/>
    <property type="match status" value="1"/>
</dbReference>
<evidence type="ECO:0000256" key="2">
    <source>
        <dbReference type="PROSITE-ProRule" id="PRU00284"/>
    </source>
</evidence>
<dbReference type="Proteomes" id="UP000247523">
    <property type="component" value="Unassembled WGS sequence"/>
</dbReference>
<dbReference type="SUPFAM" id="SSF58104">
    <property type="entry name" value="Methyl-accepting chemotaxis protein (MCP) signaling domain"/>
    <property type="match status" value="1"/>
</dbReference>
<dbReference type="Gene3D" id="1.10.287.950">
    <property type="entry name" value="Methyl-accepting chemotaxis protein"/>
    <property type="match status" value="1"/>
</dbReference>
<feature type="domain" description="Methyl-accepting transducer" evidence="3">
    <location>
        <begin position="161"/>
        <end position="348"/>
    </location>
</feature>
<evidence type="ECO:0000313" key="4">
    <source>
        <dbReference type="EMBL" id="PXV89126.1"/>
    </source>
</evidence>
<dbReference type="Pfam" id="PF00015">
    <property type="entry name" value="MCPsignal"/>
    <property type="match status" value="1"/>
</dbReference>
<dbReference type="InterPro" id="IPR004089">
    <property type="entry name" value="MCPsignal_dom"/>
</dbReference>
<dbReference type="Pfam" id="PF10114">
    <property type="entry name" value="PocR"/>
    <property type="match status" value="1"/>
</dbReference>
<reference evidence="4 5" key="1">
    <citation type="submission" date="2018-05" db="EMBL/GenBank/DDBJ databases">
        <title>Genomic Encyclopedia of Type Strains, Phase IV (KMG-IV): sequencing the most valuable type-strain genomes for metagenomic binning, comparative biology and taxonomic classification.</title>
        <authorList>
            <person name="Goeker M."/>
        </authorList>
    </citation>
    <scope>NUCLEOTIDE SEQUENCE [LARGE SCALE GENOMIC DNA]</scope>
    <source>
        <strain evidence="4 5">DSM 28816</strain>
    </source>
</reference>
<proteinExistence type="predicted"/>
<dbReference type="AlphaFoldDB" id="A0A318EKR1"/>
<evidence type="ECO:0000259" key="3">
    <source>
        <dbReference type="PROSITE" id="PS50111"/>
    </source>
</evidence>
<evidence type="ECO:0000256" key="1">
    <source>
        <dbReference type="ARBA" id="ARBA00023224"/>
    </source>
</evidence>
<comment type="caution">
    <text evidence="4">The sequence shown here is derived from an EMBL/GenBank/DDBJ whole genome shotgun (WGS) entry which is preliminary data.</text>
</comment>
<dbReference type="PROSITE" id="PS50111">
    <property type="entry name" value="CHEMOTAXIS_TRANSDUC_2"/>
    <property type="match status" value="1"/>
</dbReference>
<dbReference type="PANTHER" id="PTHR32089:SF112">
    <property type="entry name" value="LYSOZYME-LIKE PROTEIN-RELATED"/>
    <property type="match status" value="1"/>
</dbReference>
<sequence length="348" mass="37974">MNSRTESKNNDDLSNVKVMDVIDLNTLQKFLDNFAESMGIASVAVDMDGNPLTKPSSYTKICDKFIHSTKIGDDRCAVSHKRGGEEAAKAGKPYIYKCHAGLIDFAAPIMINGVQIGTILGGQILTSQPKSDEFKKTAREIGVDEEQYFEAAKEVQITTEAKLKSAAEVLFLIANSLSQIGYQKMKLKNMSSDLLESFTQISATMQELAASSVSVNENQILLNKEIQNVSERSNQINTILESIKNIADQTKMLGLNAAIEAARAGEHGRGFSVVATEIRNLSQNSKETAMDIVNLTREIQNSVNKTLDISNSTMENAEQQSAGIEETTASVEEVLALTNELYTMASDN</sequence>
<keyword evidence="1 2" id="KW-0807">Transducer</keyword>
<dbReference type="InterPro" id="IPR018771">
    <property type="entry name" value="PocR_dom"/>
</dbReference>
<organism evidence="4 5">
    <name type="scientific">Lachnotalea glycerini</name>
    <dbReference type="NCBI Taxonomy" id="1763509"/>
    <lineage>
        <taxon>Bacteria</taxon>
        <taxon>Bacillati</taxon>
        <taxon>Bacillota</taxon>
        <taxon>Clostridia</taxon>
        <taxon>Lachnospirales</taxon>
        <taxon>Lachnospiraceae</taxon>
        <taxon>Lachnotalea</taxon>
    </lineage>
</organism>
<evidence type="ECO:0000313" key="5">
    <source>
        <dbReference type="Proteomes" id="UP000247523"/>
    </source>
</evidence>